<dbReference type="PROSITE" id="PS50893">
    <property type="entry name" value="ABC_TRANSPORTER_2"/>
    <property type="match status" value="1"/>
</dbReference>
<dbReference type="PANTHER" id="PTHR42798:SF6">
    <property type="entry name" value="CELL DIVISION ATP-BINDING PROTEIN FTSE"/>
    <property type="match status" value="1"/>
</dbReference>
<dbReference type="GO" id="GO:0005524">
    <property type="term" value="F:ATP binding"/>
    <property type="evidence" value="ECO:0007669"/>
    <property type="project" value="UniProtKB-KW"/>
</dbReference>
<dbReference type="InterPro" id="IPR017911">
    <property type="entry name" value="MacB-like_ATP-bd"/>
</dbReference>
<dbReference type="Proteomes" id="UP000605676">
    <property type="component" value="Unassembled WGS sequence"/>
</dbReference>
<dbReference type="EMBL" id="JAENRR010000008">
    <property type="protein sequence ID" value="MBK3516740.1"/>
    <property type="molecule type" value="Genomic_DNA"/>
</dbReference>
<dbReference type="CDD" id="cd03255">
    <property type="entry name" value="ABC_MJ0796_LolCDE_FtsE"/>
    <property type="match status" value="1"/>
</dbReference>
<evidence type="ECO:0000313" key="7">
    <source>
        <dbReference type="EMBL" id="MBK3516740.1"/>
    </source>
</evidence>
<keyword evidence="3" id="KW-0547">Nucleotide-binding</keyword>
<dbReference type="InterPro" id="IPR027417">
    <property type="entry name" value="P-loop_NTPase"/>
</dbReference>
<dbReference type="InterPro" id="IPR003593">
    <property type="entry name" value="AAA+_ATPase"/>
</dbReference>
<evidence type="ECO:0000256" key="2">
    <source>
        <dbReference type="ARBA" id="ARBA00022448"/>
    </source>
</evidence>
<name>A0ABS1HGJ7_9BACT</name>
<dbReference type="SMART" id="SM00382">
    <property type="entry name" value="AAA"/>
    <property type="match status" value="1"/>
</dbReference>
<reference evidence="7 8" key="1">
    <citation type="submission" date="2021-01" db="EMBL/GenBank/DDBJ databases">
        <title>Carboxyliciviraga sp.nov., isolated from coastal sediments.</title>
        <authorList>
            <person name="Lu D."/>
            <person name="Zhang T."/>
        </authorList>
    </citation>
    <scope>NUCLEOTIDE SEQUENCE [LARGE SCALE GENOMIC DNA]</scope>
    <source>
        <strain evidence="7 8">N1Y132</strain>
    </source>
</reference>
<evidence type="ECO:0000256" key="5">
    <source>
        <dbReference type="ARBA" id="ARBA00022967"/>
    </source>
</evidence>
<organism evidence="7 8">
    <name type="scientific">Carboxylicivirga marina</name>
    <dbReference type="NCBI Taxonomy" id="2800988"/>
    <lineage>
        <taxon>Bacteria</taxon>
        <taxon>Pseudomonadati</taxon>
        <taxon>Bacteroidota</taxon>
        <taxon>Bacteroidia</taxon>
        <taxon>Marinilabiliales</taxon>
        <taxon>Marinilabiliaceae</taxon>
        <taxon>Carboxylicivirga</taxon>
    </lineage>
</organism>
<comment type="caution">
    <text evidence="7">The sequence shown here is derived from an EMBL/GenBank/DDBJ whole genome shotgun (WGS) entry which is preliminary data.</text>
</comment>
<gene>
    <name evidence="7" type="ORF">JIV24_05250</name>
</gene>
<evidence type="ECO:0000256" key="4">
    <source>
        <dbReference type="ARBA" id="ARBA00022840"/>
    </source>
</evidence>
<protein>
    <submittedName>
        <fullName evidence="7">ABC transporter ATP-binding protein</fullName>
    </submittedName>
</protein>
<dbReference type="InterPro" id="IPR003439">
    <property type="entry name" value="ABC_transporter-like_ATP-bd"/>
</dbReference>
<keyword evidence="4 7" id="KW-0067">ATP-binding</keyword>
<feature type="domain" description="ABC transporter" evidence="6">
    <location>
        <begin position="7"/>
        <end position="243"/>
    </location>
</feature>
<evidence type="ECO:0000256" key="3">
    <source>
        <dbReference type="ARBA" id="ARBA00022741"/>
    </source>
</evidence>
<keyword evidence="8" id="KW-1185">Reference proteome</keyword>
<sequence length="243" mass="27052">MKKEACIQISDLQFQWPDQKETLLNIPELIINQQEHLYIQGDSGSGKSTLLNLLGGIIEPQQGDITILGQSLRQLSSSQRDHFRAAHIGYVFQQFNLVPYLSILDNVTLPCDFSSERYKRAGASSNSIKKEAMRLLSHLGLEDEALLQKPVTQLSVGQQQRVAAARAFIGSPEIIIADEPTSSLDANAQESFIKLLFDEVKSKNTTIVFVSHDERFIPLFEHSIQLTSLQANKATTLMEGGQL</sequence>
<keyword evidence="2" id="KW-0813">Transport</keyword>
<comment type="similarity">
    <text evidence="1">Belongs to the ABC transporter superfamily.</text>
</comment>
<evidence type="ECO:0000259" key="6">
    <source>
        <dbReference type="PROSITE" id="PS50893"/>
    </source>
</evidence>
<dbReference type="SUPFAM" id="SSF52540">
    <property type="entry name" value="P-loop containing nucleoside triphosphate hydrolases"/>
    <property type="match status" value="1"/>
</dbReference>
<dbReference type="RefSeq" id="WP_200463971.1">
    <property type="nucleotide sequence ID" value="NZ_JAENRR010000008.1"/>
</dbReference>
<keyword evidence="5" id="KW-1278">Translocase</keyword>
<proteinExistence type="inferred from homology"/>
<evidence type="ECO:0000256" key="1">
    <source>
        <dbReference type="ARBA" id="ARBA00005417"/>
    </source>
</evidence>
<dbReference type="PANTHER" id="PTHR42798">
    <property type="entry name" value="LIPOPROTEIN-RELEASING SYSTEM ATP-BINDING PROTEIN LOLD"/>
    <property type="match status" value="1"/>
</dbReference>
<accession>A0ABS1HGJ7</accession>
<evidence type="ECO:0000313" key="8">
    <source>
        <dbReference type="Proteomes" id="UP000605676"/>
    </source>
</evidence>
<dbReference type="Gene3D" id="3.40.50.300">
    <property type="entry name" value="P-loop containing nucleotide triphosphate hydrolases"/>
    <property type="match status" value="1"/>
</dbReference>
<dbReference type="Pfam" id="PF00005">
    <property type="entry name" value="ABC_tran"/>
    <property type="match status" value="1"/>
</dbReference>